<keyword evidence="5" id="KW-0109">Calcium transport</keyword>
<comment type="subcellular location">
    <subcellularLocation>
        <location evidence="1">Endoplasmic reticulum membrane</location>
        <topology evidence="1">Single-pass type I membrane protein</topology>
    </subcellularLocation>
</comment>
<gene>
    <name evidence="16" type="ORF">I302_04250</name>
</gene>
<evidence type="ECO:0000256" key="2">
    <source>
        <dbReference type="ARBA" id="ARBA00006833"/>
    </source>
</evidence>
<evidence type="ECO:0000256" key="7">
    <source>
        <dbReference type="ARBA" id="ARBA00022729"/>
    </source>
</evidence>
<dbReference type="GO" id="GO:0005789">
    <property type="term" value="C:endoplasmic reticulum membrane"/>
    <property type="evidence" value="ECO:0007669"/>
    <property type="project" value="UniProtKB-SubCell"/>
</dbReference>
<keyword evidence="4" id="KW-0813">Transport</keyword>
<keyword evidence="11" id="KW-0406">Ion transport</keyword>
<feature type="compositionally biased region" description="Gly residues" evidence="14">
    <location>
        <begin position="173"/>
        <end position="196"/>
    </location>
</feature>
<evidence type="ECO:0000256" key="9">
    <source>
        <dbReference type="ARBA" id="ARBA00022837"/>
    </source>
</evidence>
<dbReference type="STRING" id="1296100.A0A1B9G699"/>
<comment type="similarity">
    <text evidence="2">Belongs to the SARAF family.</text>
</comment>
<feature type="compositionally biased region" description="Low complexity" evidence="14">
    <location>
        <begin position="215"/>
        <end position="230"/>
    </location>
</feature>
<reference evidence="16" key="2">
    <citation type="submission" date="2014-01" db="EMBL/GenBank/DDBJ databases">
        <title>Evolution of pathogenesis and genome organization in the Tremellales.</title>
        <authorList>
            <person name="Cuomo C."/>
            <person name="Litvintseva A."/>
            <person name="Heitman J."/>
            <person name="Chen Y."/>
            <person name="Sun S."/>
            <person name="Springer D."/>
            <person name="Dromer F."/>
            <person name="Young S."/>
            <person name="Zeng Q."/>
            <person name="Chapman S."/>
            <person name="Gujja S."/>
            <person name="Saif S."/>
            <person name="Birren B."/>
        </authorList>
    </citation>
    <scope>NUCLEOTIDE SEQUENCE</scope>
    <source>
        <strain evidence="16">CBS 10118</strain>
    </source>
</reference>
<feature type="compositionally biased region" description="Basic and acidic residues" evidence="14">
    <location>
        <begin position="288"/>
        <end position="298"/>
    </location>
</feature>
<evidence type="ECO:0000256" key="4">
    <source>
        <dbReference type="ARBA" id="ARBA00022448"/>
    </source>
</evidence>
<evidence type="ECO:0000256" key="13">
    <source>
        <dbReference type="ARBA" id="ARBA00031116"/>
    </source>
</evidence>
<evidence type="ECO:0000256" key="15">
    <source>
        <dbReference type="SAM" id="Phobius"/>
    </source>
</evidence>
<reference evidence="16" key="1">
    <citation type="submission" date="2013-07" db="EMBL/GenBank/DDBJ databases">
        <title>The Genome Sequence of Cryptococcus bestiolae CBS10118.</title>
        <authorList>
            <consortium name="The Broad Institute Genome Sequencing Platform"/>
            <person name="Cuomo C."/>
            <person name="Litvintseva A."/>
            <person name="Chen Y."/>
            <person name="Heitman J."/>
            <person name="Sun S."/>
            <person name="Springer D."/>
            <person name="Dromer F."/>
            <person name="Young S.K."/>
            <person name="Zeng Q."/>
            <person name="Gargeya S."/>
            <person name="Fitzgerald M."/>
            <person name="Abouelleil A."/>
            <person name="Alvarado L."/>
            <person name="Berlin A.M."/>
            <person name="Chapman S.B."/>
            <person name="Dewar J."/>
            <person name="Goldberg J."/>
            <person name="Griggs A."/>
            <person name="Gujja S."/>
            <person name="Hansen M."/>
            <person name="Howarth C."/>
            <person name="Imamovic A."/>
            <person name="Larimer J."/>
            <person name="McCowan C."/>
            <person name="Murphy C."/>
            <person name="Pearson M."/>
            <person name="Priest M."/>
            <person name="Roberts A."/>
            <person name="Saif S."/>
            <person name="Shea T."/>
            <person name="Sykes S."/>
            <person name="Wortman J."/>
            <person name="Nusbaum C."/>
            <person name="Birren B."/>
        </authorList>
    </citation>
    <scope>NUCLEOTIDE SEQUENCE [LARGE SCALE GENOMIC DNA]</scope>
    <source>
        <strain evidence="16">CBS 10118</strain>
    </source>
</reference>
<dbReference type="GO" id="GO:0006816">
    <property type="term" value="P:calcium ion transport"/>
    <property type="evidence" value="ECO:0007669"/>
    <property type="project" value="UniProtKB-KW"/>
</dbReference>
<evidence type="ECO:0000256" key="8">
    <source>
        <dbReference type="ARBA" id="ARBA00022824"/>
    </source>
</evidence>
<feature type="compositionally biased region" description="Pro residues" evidence="14">
    <location>
        <begin position="199"/>
        <end position="214"/>
    </location>
</feature>
<evidence type="ECO:0000256" key="1">
    <source>
        <dbReference type="ARBA" id="ARBA00004115"/>
    </source>
</evidence>
<evidence type="ECO:0000313" key="16">
    <source>
        <dbReference type="EMBL" id="OCF26564.1"/>
    </source>
</evidence>
<evidence type="ECO:0000256" key="11">
    <source>
        <dbReference type="ARBA" id="ARBA00023065"/>
    </source>
</evidence>
<keyword evidence="10 15" id="KW-1133">Transmembrane helix</keyword>
<evidence type="ECO:0000256" key="10">
    <source>
        <dbReference type="ARBA" id="ARBA00022989"/>
    </source>
</evidence>
<organism evidence="16">
    <name type="scientific">Kwoniella bestiolae CBS 10118</name>
    <dbReference type="NCBI Taxonomy" id="1296100"/>
    <lineage>
        <taxon>Eukaryota</taxon>
        <taxon>Fungi</taxon>
        <taxon>Dikarya</taxon>
        <taxon>Basidiomycota</taxon>
        <taxon>Agaricomycotina</taxon>
        <taxon>Tremellomycetes</taxon>
        <taxon>Tremellales</taxon>
        <taxon>Cryptococcaceae</taxon>
        <taxon>Kwoniella</taxon>
    </lineage>
</organism>
<keyword evidence="9" id="KW-0106">Calcium</keyword>
<dbReference type="GO" id="GO:2001256">
    <property type="term" value="P:regulation of store-operated calcium entry"/>
    <property type="evidence" value="ECO:0007669"/>
    <property type="project" value="InterPro"/>
</dbReference>
<dbReference type="OrthoDB" id="20303at2759"/>
<keyword evidence="8" id="KW-0256">Endoplasmic reticulum</keyword>
<evidence type="ECO:0000256" key="14">
    <source>
        <dbReference type="SAM" id="MobiDB-lite"/>
    </source>
</evidence>
<keyword evidence="12 15" id="KW-0472">Membrane</keyword>
<proteinExistence type="inferred from homology"/>
<dbReference type="EMBL" id="KI894020">
    <property type="protein sequence ID" value="OCF26564.1"/>
    <property type="molecule type" value="Genomic_DNA"/>
</dbReference>
<dbReference type="PANTHER" id="PTHR15929:SF0">
    <property type="entry name" value="STORE-OPERATED CALCIUM ENTRY-ASSOCIATED REGULATORY FACTOR"/>
    <property type="match status" value="1"/>
</dbReference>
<dbReference type="PANTHER" id="PTHR15929">
    <property type="entry name" value="STORE-OPERATED CALCIUM ENTRY-ASSOCIATED REGULATORY FACTOR"/>
    <property type="match status" value="1"/>
</dbReference>
<feature type="region of interest" description="Disordered" evidence="14">
    <location>
        <begin position="243"/>
        <end position="308"/>
    </location>
</feature>
<accession>A0A1B9G699</accession>
<keyword evidence="7" id="KW-0732">Signal</keyword>
<dbReference type="Pfam" id="PF06682">
    <property type="entry name" value="SARAF"/>
    <property type="match status" value="1"/>
</dbReference>
<feature type="transmembrane region" description="Helical" evidence="15">
    <location>
        <begin position="132"/>
        <end position="149"/>
    </location>
</feature>
<dbReference type="VEuPathDB" id="FungiDB:I302_04250"/>
<dbReference type="InterPro" id="IPR009567">
    <property type="entry name" value="SARAF"/>
</dbReference>
<evidence type="ECO:0000256" key="6">
    <source>
        <dbReference type="ARBA" id="ARBA00022692"/>
    </source>
</evidence>
<evidence type="ECO:0000256" key="5">
    <source>
        <dbReference type="ARBA" id="ARBA00022568"/>
    </source>
</evidence>
<sequence>MPSHKKIALKSIKTLTFYADKLTHSRRVDPIPQLSCVGSACDLYQPEVVQCTNMGDDGFGGVQWSCDTDLPSSLRLGKVDVSCEGWSKSGDMNVLQVGSCGLTYNLNRVNRGLEYGEDPYLPFKWDSLFNKAFNILFYLISFIILYSLLRSLIQRFSPGHTPPRISRFFPFLGGDGPGGGGPGGGGGGGGGPGFNPGSGAPPPPYTKHPTPPPSTQNQSQNQSQGWSPGFWTGLAAGGLGTYLANSNNQGRQAQRNPYEGMTGARNRFRRFDDEDDSDNWDRGVGSSRRNEGLGEMRRATGFGGSSTR</sequence>
<keyword evidence="6 15" id="KW-0812">Transmembrane</keyword>
<name>A0A1B9G699_9TREE</name>
<feature type="compositionally biased region" description="Polar residues" evidence="14">
    <location>
        <begin position="243"/>
        <end position="255"/>
    </location>
</feature>
<evidence type="ECO:0000256" key="12">
    <source>
        <dbReference type="ARBA" id="ARBA00023136"/>
    </source>
</evidence>
<dbReference type="AlphaFoldDB" id="A0A1B9G699"/>
<protein>
    <recommendedName>
        <fullName evidence="3">Store-operated calcium entry-associated regulatory factor</fullName>
    </recommendedName>
    <alternativeName>
        <fullName evidence="13">Transmembrane protein 66</fullName>
    </alternativeName>
</protein>
<feature type="region of interest" description="Disordered" evidence="14">
    <location>
        <begin position="167"/>
        <end position="230"/>
    </location>
</feature>
<evidence type="ECO:0000256" key="3">
    <source>
        <dbReference type="ARBA" id="ARBA00016584"/>
    </source>
</evidence>